<gene>
    <name evidence="2" type="ORF">L6637_39570</name>
    <name evidence="1" type="ORF">L6654_36935</name>
</gene>
<evidence type="ECO:0000313" key="2">
    <source>
        <dbReference type="EMBL" id="MCG2673021.1"/>
    </source>
</evidence>
<organism evidence="1 4">
    <name type="scientific">Bradyrhizobium zhengyangense</name>
    <dbReference type="NCBI Taxonomy" id="2911009"/>
    <lineage>
        <taxon>Bacteria</taxon>
        <taxon>Pseudomonadati</taxon>
        <taxon>Pseudomonadota</taxon>
        <taxon>Alphaproteobacteria</taxon>
        <taxon>Hyphomicrobiales</taxon>
        <taxon>Nitrobacteraceae</taxon>
        <taxon>Bradyrhizobium</taxon>
    </lineage>
</organism>
<name>A0A9X1UJU2_9BRAD</name>
<dbReference type="RefSeq" id="WP_237874126.1">
    <property type="nucleotide sequence ID" value="NZ_JAKLTY010000037.1"/>
</dbReference>
<sequence>MQNSRISDPRKATQKVLTKVAHRGTHLTLVHRAVQIPNINLSKQIKRDAIRTCSRCDRQTTVFLSQPTMMSLTM</sequence>
<evidence type="ECO:0000313" key="3">
    <source>
        <dbReference type="Proteomes" id="UP001139012"/>
    </source>
</evidence>
<dbReference type="AlphaFoldDB" id="A0A9X1UJU2"/>
<proteinExistence type="predicted"/>
<dbReference type="Proteomes" id="UP001139054">
    <property type="component" value="Unassembled WGS sequence"/>
</dbReference>
<dbReference type="Proteomes" id="UP001139012">
    <property type="component" value="Unassembled WGS sequence"/>
</dbReference>
<evidence type="ECO:0000313" key="4">
    <source>
        <dbReference type="Proteomes" id="UP001139054"/>
    </source>
</evidence>
<evidence type="ECO:0000313" key="1">
    <source>
        <dbReference type="EMBL" id="MCG2632207.1"/>
    </source>
</evidence>
<accession>A0A9X1UJU2</accession>
<reference evidence="1" key="1">
    <citation type="submission" date="2022-01" db="EMBL/GenBank/DDBJ databases">
        <title>Genome sequnece data of strain Bradyrhizobium sp. nov.</title>
        <authorList>
            <person name="Zhang J."/>
        </authorList>
    </citation>
    <scope>NUCLEOTIDE SEQUENCE</scope>
    <source>
        <strain evidence="2">WYCCWR 12774</strain>
        <strain evidence="1">WYCCWR 13023</strain>
    </source>
</reference>
<keyword evidence="3" id="KW-1185">Reference proteome</keyword>
<comment type="caution">
    <text evidence="1">The sequence shown here is derived from an EMBL/GenBank/DDBJ whole genome shotgun (WGS) entry which is preliminary data.</text>
</comment>
<dbReference type="EMBL" id="JAKLUA010000030">
    <property type="protein sequence ID" value="MCG2673021.1"/>
    <property type="molecule type" value="Genomic_DNA"/>
</dbReference>
<dbReference type="EMBL" id="JAKLTY010000037">
    <property type="protein sequence ID" value="MCG2632207.1"/>
    <property type="molecule type" value="Genomic_DNA"/>
</dbReference>
<protein>
    <submittedName>
        <fullName evidence="1">Uncharacterized protein</fullName>
    </submittedName>
</protein>